<name>A0A0U5JEK1_9BACT</name>
<protein>
    <submittedName>
        <fullName evidence="2">Uncharacterized protein</fullName>
    </submittedName>
</protein>
<dbReference type="AlphaFoldDB" id="A0A0U5JEK1"/>
<organism evidence="2 3">
    <name type="scientific">Candidatus Protochlamydia naegleriophila</name>
    <dbReference type="NCBI Taxonomy" id="389348"/>
    <lineage>
        <taxon>Bacteria</taxon>
        <taxon>Pseudomonadati</taxon>
        <taxon>Chlamydiota</taxon>
        <taxon>Chlamydiia</taxon>
        <taxon>Parachlamydiales</taxon>
        <taxon>Parachlamydiaceae</taxon>
        <taxon>Candidatus Protochlamydia</taxon>
    </lineage>
</organism>
<gene>
    <name evidence="2" type="ORF">PNK_1633</name>
</gene>
<sequence>MLNACTAIYQGVLEWSEELKDSVADHVDQHWDYYVKERAVLHSLPITVISTVAFAALFSSTSLSTAALYGVVYSVVFTPMVEIARQQIDLDLKKSSVILGISYAVTTAFINTVCKTHMNYQVAIPLALAAFGGQIVRICFMDRD</sequence>
<keyword evidence="1" id="KW-1133">Transmembrane helix</keyword>
<feature type="transmembrane region" description="Helical" evidence="1">
    <location>
        <begin position="66"/>
        <end position="84"/>
    </location>
</feature>
<dbReference type="STRING" id="389348.PNK_1633"/>
<dbReference type="EMBL" id="LN879502">
    <property type="protein sequence ID" value="CUI17242.1"/>
    <property type="molecule type" value="Genomic_DNA"/>
</dbReference>
<feature type="transmembrane region" description="Helical" evidence="1">
    <location>
        <begin position="120"/>
        <end position="140"/>
    </location>
</feature>
<dbReference type="RefSeq" id="WP_158021758.1">
    <property type="nucleotide sequence ID" value="NZ_LN879502.1"/>
</dbReference>
<accession>A0A0U5JEK1</accession>
<keyword evidence="3" id="KW-1185">Reference proteome</keyword>
<evidence type="ECO:0000313" key="2">
    <source>
        <dbReference type="EMBL" id="CUI17242.1"/>
    </source>
</evidence>
<evidence type="ECO:0000313" key="3">
    <source>
        <dbReference type="Proteomes" id="UP000069902"/>
    </source>
</evidence>
<proteinExistence type="predicted"/>
<dbReference type="PATRIC" id="fig|389348.3.peg.1833"/>
<evidence type="ECO:0000256" key="1">
    <source>
        <dbReference type="SAM" id="Phobius"/>
    </source>
</evidence>
<dbReference type="Proteomes" id="UP000069902">
    <property type="component" value="Chromosome cPNK"/>
</dbReference>
<dbReference type="KEGG" id="pnl:PNK_1633"/>
<reference evidence="3" key="1">
    <citation type="submission" date="2015-09" db="EMBL/GenBank/DDBJ databases">
        <authorList>
            <person name="Bertelli C."/>
        </authorList>
    </citation>
    <scope>NUCLEOTIDE SEQUENCE [LARGE SCALE GENOMIC DNA]</scope>
    <source>
        <strain evidence="3">KNic</strain>
    </source>
</reference>
<dbReference type="InParanoid" id="A0A0U5JEK1"/>
<keyword evidence="1" id="KW-0472">Membrane</keyword>
<keyword evidence="1" id="KW-0812">Transmembrane</keyword>
<feature type="transmembrane region" description="Helical" evidence="1">
    <location>
        <begin position="96"/>
        <end position="114"/>
    </location>
</feature>
<feature type="transmembrane region" description="Helical" evidence="1">
    <location>
        <begin position="39"/>
        <end position="60"/>
    </location>
</feature>